<evidence type="ECO:0000313" key="3">
    <source>
        <dbReference type="EMBL" id="JAU28770.1"/>
    </source>
</evidence>
<reference evidence="3" key="1">
    <citation type="submission" date="2016-07" db="EMBL/GenBank/DDBJ databases">
        <title>De novo transcriptome assembly of four accessions of the metal hyperaccumulator plant Noccaea caerulescens.</title>
        <authorList>
            <person name="Blande D."/>
            <person name="Halimaa P."/>
            <person name="Tervahauta A.I."/>
            <person name="Aarts M.G."/>
            <person name="Karenlampi S.O."/>
        </authorList>
    </citation>
    <scope>NUCLEOTIDE SEQUENCE</scope>
</reference>
<accession>A0A1J3E9E7</accession>
<keyword evidence="2" id="KW-0732">Signal</keyword>
<proteinExistence type="predicted"/>
<gene>
    <name evidence="3" type="ORF">LC_TR18334_c0_g1_i1_g.61924</name>
</gene>
<protein>
    <submittedName>
        <fullName evidence="3">Uncharacterized protein</fullName>
    </submittedName>
</protein>
<feature type="chain" id="PRO_5009620891" evidence="2">
    <location>
        <begin position="27"/>
        <end position="105"/>
    </location>
</feature>
<feature type="signal peptide" evidence="2">
    <location>
        <begin position="1"/>
        <end position="26"/>
    </location>
</feature>
<feature type="region of interest" description="Disordered" evidence="1">
    <location>
        <begin position="64"/>
        <end position="105"/>
    </location>
</feature>
<organism evidence="3">
    <name type="scientific">Noccaea caerulescens</name>
    <name type="common">Alpine penny-cress</name>
    <name type="synonym">Thlaspi caerulescens</name>
    <dbReference type="NCBI Taxonomy" id="107243"/>
    <lineage>
        <taxon>Eukaryota</taxon>
        <taxon>Viridiplantae</taxon>
        <taxon>Streptophyta</taxon>
        <taxon>Embryophyta</taxon>
        <taxon>Tracheophyta</taxon>
        <taxon>Spermatophyta</taxon>
        <taxon>Magnoliopsida</taxon>
        <taxon>eudicotyledons</taxon>
        <taxon>Gunneridae</taxon>
        <taxon>Pentapetalae</taxon>
        <taxon>rosids</taxon>
        <taxon>malvids</taxon>
        <taxon>Brassicales</taxon>
        <taxon>Brassicaceae</taxon>
        <taxon>Coluteocarpeae</taxon>
        <taxon>Noccaea</taxon>
    </lineage>
</organism>
<evidence type="ECO:0000256" key="2">
    <source>
        <dbReference type="SAM" id="SignalP"/>
    </source>
</evidence>
<evidence type="ECO:0000256" key="1">
    <source>
        <dbReference type="SAM" id="MobiDB-lite"/>
    </source>
</evidence>
<name>A0A1J3E9E7_NOCCA</name>
<dbReference type="EMBL" id="GEVK01024062">
    <property type="protein sequence ID" value="JAU28770.1"/>
    <property type="molecule type" value="Transcribed_RNA"/>
</dbReference>
<dbReference type="AlphaFoldDB" id="A0A1J3E9E7"/>
<sequence length="105" mass="11370">MAARKINFHVLLLSFLLIFEVPSILGLSMRGTAKSDPEAIYGGDFLATKSRKLMVTNLEDDYLGDYDDGESSSSSSSSSTPAPPVPDYDDIYRRQGDVPSPGIGH</sequence>